<gene>
    <name evidence="1" type="ORF">LCGC14_0804770</name>
</gene>
<evidence type="ECO:0000313" key="1">
    <source>
        <dbReference type="EMBL" id="KKN33334.1"/>
    </source>
</evidence>
<dbReference type="AlphaFoldDB" id="A0A0F9PT29"/>
<protein>
    <submittedName>
        <fullName evidence="1">Uncharacterized protein</fullName>
    </submittedName>
</protein>
<organism evidence="1">
    <name type="scientific">marine sediment metagenome</name>
    <dbReference type="NCBI Taxonomy" id="412755"/>
    <lineage>
        <taxon>unclassified sequences</taxon>
        <taxon>metagenomes</taxon>
        <taxon>ecological metagenomes</taxon>
    </lineage>
</organism>
<sequence>MTSEKARCVKRNMEDMKLEFPTFTQQQLLEKAYSKCKLLKSDMNTLHGPVARAGEFKYTEVRTKDGKLIGYY</sequence>
<comment type="caution">
    <text evidence="1">The sequence shown here is derived from an EMBL/GenBank/DDBJ whole genome shotgun (WGS) entry which is preliminary data.</text>
</comment>
<accession>A0A0F9PT29</accession>
<reference evidence="1" key="1">
    <citation type="journal article" date="2015" name="Nature">
        <title>Complex archaea that bridge the gap between prokaryotes and eukaryotes.</title>
        <authorList>
            <person name="Spang A."/>
            <person name="Saw J.H."/>
            <person name="Jorgensen S.L."/>
            <person name="Zaremba-Niedzwiedzka K."/>
            <person name="Martijn J."/>
            <person name="Lind A.E."/>
            <person name="van Eijk R."/>
            <person name="Schleper C."/>
            <person name="Guy L."/>
            <person name="Ettema T.J."/>
        </authorList>
    </citation>
    <scope>NUCLEOTIDE SEQUENCE</scope>
</reference>
<proteinExistence type="predicted"/>
<name>A0A0F9PT29_9ZZZZ</name>
<dbReference type="EMBL" id="LAZR01002187">
    <property type="protein sequence ID" value="KKN33334.1"/>
    <property type="molecule type" value="Genomic_DNA"/>
</dbReference>